<dbReference type="InterPro" id="IPR000727">
    <property type="entry name" value="T_SNARE_dom"/>
</dbReference>
<evidence type="ECO:0000259" key="9">
    <source>
        <dbReference type="PROSITE" id="PS50192"/>
    </source>
</evidence>
<reference evidence="10" key="1">
    <citation type="submission" date="2023-05" db="EMBL/GenBank/DDBJ databases">
        <title>Nepenthes gracilis genome sequencing.</title>
        <authorList>
            <person name="Fukushima K."/>
        </authorList>
    </citation>
    <scope>NUCLEOTIDE SEQUENCE</scope>
    <source>
        <strain evidence="10">SING2019-196</strain>
    </source>
</reference>
<evidence type="ECO:0000256" key="8">
    <source>
        <dbReference type="SAM" id="MobiDB-lite"/>
    </source>
</evidence>
<dbReference type="GO" id="GO:0003723">
    <property type="term" value="F:RNA binding"/>
    <property type="evidence" value="ECO:0007669"/>
    <property type="project" value="InterPro"/>
</dbReference>
<evidence type="ECO:0000313" key="11">
    <source>
        <dbReference type="Proteomes" id="UP001279734"/>
    </source>
</evidence>
<evidence type="ECO:0000256" key="1">
    <source>
        <dbReference type="ARBA" id="ARBA00009063"/>
    </source>
</evidence>
<name>A0AAD3P3J6_NEPGR</name>
<dbReference type="InterPro" id="IPR006011">
    <property type="entry name" value="Syntaxin_N"/>
</dbReference>
<dbReference type="Pfam" id="PF00804">
    <property type="entry name" value="Syntaxin"/>
    <property type="match status" value="1"/>
</dbReference>
<dbReference type="FunFam" id="1.20.5.110:FF:000008">
    <property type="entry name" value="Syntaxin 132"/>
    <property type="match status" value="1"/>
</dbReference>
<evidence type="ECO:0000313" key="10">
    <source>
        <dbReference type="EMBL" id="GMG98617.1"/>
    </source>
</evidence>
<dbReference type="AlphaFoldDB" id="A0AAD3P3J6"/>
<dbReference type="PANTHER" id="PTHR47926:SF361">
    <property type="entry name" value="PENTACOTRIPEPTIDE-REPEAT REGION OF PRORP DOMAIN-CONTAINING PROTEIN"/>
    <property type="match status" value="1"/>
</dbReference>
<evidence type="ECO:0000256" key="3">
    <source>
        <dbReference type="ARBA" id="ARBA00022737"/>
    </source>
</evidence>
<dbReference type="GO" id="GO:0016192">
    <property type="term" value="P:vesicle-mediated transport"/>
    <property type="evidence" value="ECO:0007669"/>
    <property type="project" value="InterPro"/>
</dbReference>
<evidence type="ECO:0000256" key="6">
    <source>
        <dbReference type="ARBA" id="ARBA00023054"/>
    </source>
</evidence>
<dbReference type="GO" id="GO:0009451">
    <property type="term" value="P:RNA modification"/>
    <property type="evidence" value="ECO:0007669"/>
    <property type="project" value="InterPro"/>
</dbReference>
<dbReference type="PROSITE" id="PS50192">
    <property type="entry name" value="T_SNARE"/>
    <property type="match status" value="1"/>
</dbReference>
<evidence type="ECO:0000256" key="5">
    <source>
        <dbReference type="ARBA" id="ARBA00022990"/>
    </source>
</evidence>
<dbReference type="PANTHER" id="PTHR47926">
    <property type="entry name" value="PENTATRICOPEPTIDE REPEAT-CONTAINING PROTEIN"/>
    <property type="match status" value="1"/>
</dbReference>
<keyword evidence="3" id="KW-0677">Repeat</keyword>
<comment type="caution">
    <text evidence="10">The sequence shown here is derived from an EMBL/GenBank/DDBJ whole genome shotgun (WGS) entry which is preliminary data.</text>
</comment>
<feature type="domain" description="T-SNARE coiled-coil homology" evidence="9">
    <location>
        <begin position="124"/>
        <end position="186"/>
    </location>
</feature>
<dbReference type="Gene3D" id="1.25.40.10">
    <property type="entry name" value="Tetratricopeptide repeat domain"/>
    <property type="match status" value="3"/>
</dbReference>
<sequence length="654" mass="73759">MDADAEQVLKQVKVIKGKLEALERSSAAHRSLPGCGPGSSADRSRTSVVTGLGKKLKDMMDYFQAIRTKMSAEYKETVERRYFTITGEKADEETIENLISSGQSEMILQKAIQEQGRGQVLDTVKEMQERCDAITEMEKNLVELHQVFLDMAALVEAQGQQLNDIESNVARADSFVSKGTGELQCCKISGEDEKLSVHSENDTSFIVVLSIGSVRDVMEIIALNLRQAIYFHHSTCRTKLLVDTSHYWSCHRRVKLPSPPHPSIKTRLPKLSSSTITRRNKNCNKRSTSSDVLRLIDSLGFTATPDIYASLIEECTFEGDSVRANELYAHMERNKRMMNFVKQPFGLPLLNRMLVMCFSCSCMDAAHQLFDKIPQRDSISWAIMIAGFFHYASYDQALDLFVEMHRLHSPIRQCNAMMRVIVACVLKACVYTSNMSMGKLVHGWLIKSNYARDSFASTALINFYGKFGYIQESNSVFFDQIQMHSCHDPGLWTVAIIGNCHEEHFDEVLCMFKKMCRAGIRKDQFVFSSVIKACGRVNDDGWCGQQVHANAIKVGVDSHVFVECSLVDMYGKFGLVGDAKKVFDLISCEKRNRACWNAMVKSCIENDLCVEAIKILYQMKAAGFQHQESLLNQVRIACGSSNQFEERNNKVTCK</sequence>
<dbReference type="Proteomes" id="UP001279734">
    <property type="component" value="Unassembled WGS sequence"/>
</dbReference>
<dbReference type="Gene3D" id="1.20.58.70">
    <property type="match status" value="1"/>
</dbReference>
<dbReference type="CDD" id="cd15848">
    <property type="entry name" value="SNARE_syntaxin1-like"/>
    <property type="match status" value="1"/>
</dbReference>
<keyword evidence="11" id="KW-1185">Reference proteome</keyword>
<evidence type="ECO:0000256" key="7">
    <source>
        <dbReference type="PROSITE-ProRule" id="PRU00708"/>
    </source>
</evidence>
<keyword evidence="4" id="KW-0653">Protein transport</keyword>
<keyword evidence="5" id="KW-0007">Acetylation</keyword>
<dbReference type="GO" id="GO:0006886">
    <property type="term" value="P:intracellular protein transport"/>
    <property type="evidence" value="ECO:0007669"/>
    <property type="project" value="InterPro"/>
</dbReference>
<proteinExistence type="inferred from homology"/>
<gene>
    <name evidence="10" type="ORF">Nepgr_000457</name>
</gene>
<dbReference type="InterPro" id="IPR002885">
    <property type="entry name" value="PPR_rpt"/>
</dbReference>
<dbReference type="SMART" id="SM00397">
    <property type="entry name" value="t_SNARE"/>
    <property type="match status" value="1"/>
</dbReference>
<dbReference type="Pfam" id="PF01535">
    <property type="entry name" value="PPR"/>
    <property type="match status" value="4"/>
</dbReference>
<dbReference type="InterPro" id="IPR010989">
    <property type="entry name" value="SNARE"/>
</dbReference>
<keyword evidence="6" id="KW-0175">Coiled coil</keyword>
<accession>A0AAD3P3J6</accession>
<dbReference type="EMBL" id="BSYO01000001">
    <property type="protein sequence ID" value="GMG98617.1"/>
    <property type="molecule type" value="Genomic_DNA"/>
</dbReference>
<protein>
    <recommendedName>
        <fullName evidence="9">t-SNARE coiled-coil homology domain-containing protein</fullName>
    </recommendedName>
</protein>
<dbReference type="GO" id="GO:0005484">
    <property type="term" value="F:SNAP receptor activity"/>
    <property type="evidence" value="ECO:0007669"/>
    <property type="project" value="InterPro"/>
</dbReference>
<dbReference type="FunFam" id="1.25.40.10:FF:000285">
    <property type="entry name" value="Pentatricopeptide repeat-containing protein, chloroplastic"/>
    <property type="match status" value="1"/>
</dbReference>
<dbReference type="PROSITE" id="PS00914">
    <property type="entry name" value="SYNTAXIN"/>
    <property type="match status" value="1"/>
</dbReference>
<organism evidence="10 11">
    <name type="scientific">Nepenthes gracilis</name>
    <name type="common">Slender pitcher plant</name>
    <dbReference type="NCBI Taxonomy" id="150966"/>
    <lineage>
        <taxon>Eukaryota</taxon>
        <taxon>Viridiplantae</taxon>
        <taxon>Streptophyta</taxon>
        <taxon>Embryophyta</taxon>
        <taxon>Tracheophyta</taxon>
        <taxon>Spermatophyta</taxon>
        <taxon>Magnoliopsida</taxon>
        <taxon>eudicotyledons</taxon>
        <taxon>Gunneridae</taxon>
        <taxon>Pentapetalae</taxon>
        <taxon>Caryophyllales</taxon>
        <taxon>Nepenthaceae</taxon>
        <taxon>Nepenthes</taxon>
    </lineage>
</organism>
<feature type="repeat" description="PPR" evidence="7">
    <location>
        <begin position="592"/>
        <end position="626"/>
    </location>
</feature>
<comment type="similarity">
    <text evidence="1">Belongs to the syntaxin family.</text>
</comment>
<dbReference type="CDD" id="cd00179">
    <property type="entry name" value="SynN"/>
    <property type="match status" value="1"/>
</dbReference>
<dbReference type="InterPro" id="IPR046960">
    <property type="entry name" value="PPR_At4g14850-like_plant"/>
</dbReference>
<dbReference type="SUPFAM" id="SSF47661">
    <property type="entry name" value="t-snare proteins"/>
    <property type="match status" value="1"/>
</dbReference>
<keyword evidence="2" id="KW-0813">Transport</keyword>
<dbReference type="PROSITE" id="PS51375">
    <property type="entry name" value="PPR"/>
    <property type="match status" value="1"/>
</dbReference>
<dbReference type="InterPro" id="IPR011990">
    <property type="entry name" value="TPR-like_helical_dom_sf"/>
</dbReference>
<feature type="region of interest" description="Disordered" evidence="8">
    <location>
        <begin position="26"/>
        <end position="47"/>
    </location>
</feature>
<evidence type="ECO:0000256" key="4">
    <source>
        <dbReference type="ARBA" id="ARBA00022927"/>
    </source>
</evidence>
<dbReference type="InterPro" id="IPR006012">
    <property type="entry name" value="Syntaxin/epimorphin_CS"/>
</dbReference>
<dbReference type="GO" id="GO:0016020">
    <property type="term" value="C:membrane"/>
    <property type="evidence" value="ECO:0007669"/>
    <property type="project" value="InterPro"/>
</dbReference>
<evidence type="ECO:0000256" key="2">
    <source>
        <dbReference type="ARBA" id="ARBA00022448"/>
    </source>
</evidence>